<organism evidence="4 5">
    <name type="scientific">Aureococcus anophagefferens</name>
    <name type="common">Harmful bloom alga</name>
    <dbReference type="NCBI Taxonomy" id="44056"/>
    <lineage>
        <taxon>Eukaryota</taxon>
        <taxon>Sar</taxon>
        <taxon>Stramenopiles</taxon>
        <taxon>Ochrophyta</taxon>
        <taxon>Pelagophyceae</taxon>
        <taxon>Pelagomonadales</taxon>
        <taxon>Pelagomonadaceae</taxon>
        <taxon>Aureococcus</taxon>
    </lineage>
</organism>
<name>A0ABR1FY78_AURAN</name>
<dbReference type="InterPro" id="IPR011009">
    <property type="entry name" value="Kinase-like_dom_sf"/>
</dbReference>
<feature type="compositionally biased region" description="Polar residues" evidence="1">
    <location>
        <begin position="362"/>
        <end position="376"/>
    </location>
</feature>
<feature type="compositionally biased region" description="Basic and acidic residues" evidence="1">
    <location>
        <begin position="112"/>
        <end position="127"/>
    </location>
</feature>
<keyword evidence="2" id="KW-0812">Transmembrane</keyword>
<feature type="compositionally biased region" description="Basic residues" evidence="1">
    <location>
        <begin position="260"/>
        <end position="271"/>
    </location>
</feature>
<keyword evidence="5" id="KW-1185">Reference proteome</keyword>
<dbReference type="SMART" id="SM00220">
    <property type="entry name" value="S_TKc"/>
    <property type="match status" value="1"/>
</dbReference>
<evidence type="ECO:0000259" key="3">
    <source>
        <dbReference type="PROSITE" id="PS50011"/>
    </source>
</evidence>
<protein>
    <recommendedName>
        <fullName evidence="3">Protein kinase domain-containing protein</fullName>
    </recommendedName>
</protein>
<keyword evidence="2" id="KW-0472">Membrane</keyword>
<feature type="region of interest" description="Disordered" evidence="1">
    <location>
        <begin position="362"/>
        <end position="386"/>
    </location>
</feature>
<dbReference type="EMBL" id="JBBJCI010000204">
    <property type="protein sequence ID" value="KAK7241162.1"/>
    <property type="molecule type" value="Genomic_DNA"/>
</dbReference>
<dbReference type="Proteomes" id="UP001363151">
    <property type="component" value="Unassembled WGS sequence"/>
</dbReference>
<reference evidence="4 5" key="1">
    <citation type="submission" date="2024-03" db="EMBL/GenBank/DDBJ databases">
        <title>Aureococcus anophagefferens CCMP1851 and Kratosvirus quantuckense: Draft genome of a second virus-susceptible host strain in the model system.</title>
        <authorList>
            <person name="Chase E."/>
            <person name="Truchon A.R."/>
            <person name="Schepens W."/>
            <person name="Wilhelm S.W."/>
        </authorList>
    </citation>
    <scope>NUCLEOTIDE SEQUENCE [LARGE SCALE GENOMIC DNA]</scope>
    <source>
        <strain evidence="4 5">CCMP1851</strain>
    </source>
</reference>
<feature type="region of interest" description="Disordered" evidence="1">
    <location>
        <begin position="83"/>
        <end position="154"/>
    </location>
</feature>
<keyword evidence="2" id="KW-1133">Transmembrane helix</keyword>
<dbReference type="PROSITE" id="PS00108">
    <property type="entry name" value="PROTEIN_KINASE_ST"/>
    <property type="match status" value="1"/>
</dbReference>
<comment type="caution">
    <text evidence="4">The sequence shown here is derived from an EMBL/GenBank/DDBJ whole genome shotgun (WGS) entry which is preliminary data.</text>
</comment>
<dbReference type="Pfam" id="PF00069">
    <property type="entry name" value="Pkinase"/>
    <property type="match status" value="1"/>
</dbReference>
<evidence type="ECO:0000313" key="4">
    <source>
        <dbReference type="EMBL" id="KAK7241162.1"/>
    </source>
</evidence>
<proteinExistence type="predicted"/>
<gene>
    <name evidence="4" type="ORF">SO694_0005107</name>
</gene>
<accession>A0ABR1FY78</accession>
<dbReference type="InterPro" id="IPR000719">
    <property type="entry name" value="Prot_kinase_dom"/>
</dbReference>
<evidence type="ECO:0000256" key="1">
    <source>
        <dbReference type="SAM" id="MobiDB-lite"/>
    </source>
</evidence>
<dbReference type="PROSITE" id="PS50011">
    <property type="entry name" value="PROTEIN_KINASE_DOM"/>
    <property type="match status" value="1"/>
</dbReference>
<evidence type="ECO:0000256" key="2">
    <source>
        <dbReference type="SAM" id="Phobius"/>
    </source>
</evidence>
<feature type="transmembrane region" description="Helical" evidence="2">
    <location>
        <begin position="957"/>
        <end position="979"/>
    </location>
</feature>
<dbReference type="InterPro" id="IPR008271">
    <property type="entry name" value="Ser/Thr_kinase_AS"/>
</dbReference>
<feature type="region of interest" description="Disordered" evidence="1">
    <location>
        <begin position="231"/>
        <end position="276"/>
    </location>
</feature>
<dbReference type="SUPFAM" id="SSF56112">
    <property type="entry name" value="Protein kinase-like (PK-like)"/>
    <property type="match status" value="1"/>
</dbReference>
<evidence type="ECO:0000313" key="5">
    <source>
        <dbReference type="Proteomes" id="UP001363151"/>
    </source>
</evidence>
<feature type="region of interest" description="Disordered" evidence="1">
    <location>
        <begin position="1"/>
        <end position="52"/>
    </location>
</feature>
<feature type="compositionally biased region" description="Basic and acidic residues" evidence="1">
    <location>
        <begin position="250"/>
        <end position="259"/>
    </location>
</feature>
<dbReference type="Gene3D" id="1.10.510.10">
    <property type="entry name" value="Transferase(Phosphotransferase) domain 1"/>
    <property type="match status" value="1"/>
</dbReference>
<sequence>MRSASSRKGFAEALSPEPRLSSDKVERALLQSTRKRMSESTRNLLQAHSDDEGFIERNAVLAAASGRRAAAVAAVAQVVGEPGPEPAGVPGGLHAGPAEPARRRGAQGRVAAGERPRERGPGRRSADSSDIAVVVDEAPAKRVPGPSSMPRRRSFVSMGVGEGAQDPAPAPPVQRRDLFEPGDRVEDRYVGDVDPVYVEKFVGKGSFGSVFVVRVGDLALESTTRRLRGARLLRNAPGDALAARSSSPPPEKRPSEKKQRVNARRRRRPTRRASVQGALSLEHAVSLSRAADDALLESATLQLYCGLDHMHRHGVMHQDIKPANVMIRRDGLVQITDLGLSPRTFWTDSDPHTTYKGRTLAANASRTSTGGPSTTAGRAAEPRDAANRAGREAGAHAWAAPRVAAWARGALSEPVAAAIARAKLDGSRLCSTPSRLHGVARAQPDGRPCKLLDALKVDTAVTRGVARFAMPSVVAEMIAPRASGTARSPLLGARRAVDGDRDDAARLAAAAEWCGISGDASRDAALEAYCAALREARSDHALDVSLRNRASGARADARAVFDAALAAATGSGGFRTLTAIDCSHCRSLRVDTRRLFEALALAPIRVVDLNYAHGVAGPLPDAIGRLAKLEILTLRECTSIVGPVPDALGARAGGPLRAPAPGLHGAHGRAAALPRAVGVVGAPGPGRVRAPRRAPADARADLRQAQSRVLLDGSPRADVDLALALEEDDGLVRGLAHGVEAEDPLGGAGFEPLEPRRWRRPDLLALPALEQLVLTDCVRARGPLTSAALRARDEAGSWSPAARSRSWTCGVGAEFAGRRRRRRAQAKRRGIQVLLSPGDEELLSRALRDDEDAHLEPPSPFAFVECDAPPATCAVEWRGAAESCVVAGGARHWAVHEHFRVAAGLGSSRCPGDSGSPCRAFESRGACLDYCWAGSESGDAEACPEGCRTARDKVSRLVAATMGLALAPLPGAILFLVLVMRDAAGALVPPSPRVALRQLFELADLSRVDPCVEINCWFGSSRPNFEIL</sequence>
<feature type="domain" description="Protein kinase" evidence="3">
    <location>
        <begin position="196"/>
        <end position="514"/>
    </location>
</feature>